<dbReference type="InterPro" id="IPR029063">
    <property type="entry name" value="SAM-dependent_MTases_sf"/>
</dbReference>
<accession>A0ABT9XHN6</accession>
<dbReference type="SUPFAM" id="SSF53335">
    <property type="entry name" value="S-adenosyl-L-methionine-dependent methyltransferases"/>
    <property type="match status" value="1"/>
</dbReference>
<keyword evidence="4" id="KW-1185">Reference proteome</keyword>
<dbReference type="InterPro" id="IPR013216">
    <property type="entry name" value="Methyltransf_11"/>
</dbReference>
<dbReference type="PANTHER" id="PTHR43591">
    <property type="entry name" value="METHYLTRANSFERASE"/>
    <property type="match status" value="1"/>
</dbReference>
<dbReference type="Gene3D" id="3.40.50.150">
    <property type="entry name" value="Vaccinia Virus protein VP39"/>
    <property type="match status" value="1"/>
</dbReference>
<organism evidence="3 4">
    <name type="scientific">Alicyclobacillus cycloheptanicus</name>
    <dbReference type="NCBI Taxonomy" id="1457"/>
    <lineage>
        <taxon>Bacteria</taxon>
        <taxon>Bacillati</taxon>
        <taxon>Bacillota</taxon>
        <taxon>Bacilli</taxon>
        <taxon>Bacillales</taxon>
        <taxon>Alicyclobacillaceae</taxon>
        <taxon>Alicyclobacillus</taxon>
    </lineage>
</organism>
<feature type="region of interest" description="Disordered" evidence="1">
    <location>
        <begin position="247"/>
        <end position="268"/>
    </location>
</feature>
<comment type="caution">
    <text evidence="3">The sequence shown here is derived from an EMBL/GenBank/DDBJ whole genome shotgun (WGS) entry which is preliminary data.</text>
</comment>
<dbReference type="Proteomes" id="UP001232973">
    <property type="component" value="Unassembled WGS sequence"/>
</dbReference>
<sequence>MKEGSGTSMLTGADGSVEFFDTLEQTDWNRSLQRTLIHWLGPRETYDVLDAGCGAGRFATHLAQRSRTVVALDSSPLMVERAKRSAADYGLTNMQCVVGNIRALPFADGTFDLVTCLDVLFMFDDPVDGLRELVRVAKPGGQVVILNPSDKMNPWSAQTYCEAHAFKDFQRDSFLAWSTAAARRRLYDEYTWAHMAEACGAKWKDSLSLMDGLVAVFRLVVEEPVGMIQGMDLPTGVAATDGAAVEAELSGEGPEAAERLEGEGDLGV</sequence>
<reference evidence="3 4" key="1">
    <citation type="submission" date="2023-07" db="EMBL/GenBank/DDBJ databases">
        <title>Genomic Encyclopedia of Type Strains, Phase IV (KMG-IV): sequencing the most valuable type-strain genomes for metagenomic binning, comparative biology and taxonomic classification.</title>
        <authorList>
            <person name="Goeker M."/>
        </authorList>
    </citation>
    <scope>NUCLEOTIDE SEQUENCE [LARGE SCALE GENOMIC DNA]</scope>
    <source>
        <strain evidence="3 4">DSM 4006</strain>
    </source>
</reference>
<keyword evidence="3" id="KW-0830">Ubiquinone</keyword>
<evidence type="ECO:0000313" key="4">
    <source>
        <dbReference type="Proteomes" id="UP001232973"/>
    </source>
</evidence>
<gene>
    <name evidence="3" type="ORF">J2S03_001554</name>
</gene>
<evidence type="ECO:0000259" key="2">
    <source>
        <dbReference type="Pfam" id="PF08241"/>
    </source>
</evidence>
<dbReference type="EMBL" id="JAUSTP010000010">
    <property type="protein sequence ID" value="MDQ0189707.1"/>
    <property type="molecule type" value="Genomic_DNA"/>
</dbReference>
<evidence type="ECO:0000313" key="3">
    <source>
        <dbReference type="EMBL" id="MDQ0189707.1"/>
    </source>
</evidence>
<dbReference type="PANTHER" id="PTHR43591:SF110">
    <property type="entry name" value="RHODANESE DOMAIN-CONTAINING PROTEIN"/>
    <property type="match status" value="1"/>
</dbReference>
<proteinExistence type="predicted"/>
<name>A0ABT9XHN6_9BACL</name>
<dbReference type="RefSeq" id="WP_274456696.1">
    <property type="nucleotide sequence ID" value="NZ_CP067097.1"/>
</dbReference>
<protein>
    <submittedName>
        <fullName evidence="3">Ubiquinone/menaquinone biosynthesis C-methylase UbiE</fullName>
    </submittedName>
</protein>
<dbReference type="Pfam" id="PF08241">
    <property type="entry name" value="Methyltransf_11"/>
    <property type="match status" value="1"/>
</dbReference>
<feature type="domain" description="Methyltransferase type 11" evidence="2">
    <location>
        <begin position="49"/>
        <end position="145"/>
    </location>
</feature>
<dbReference type="CDD" id="cd02440">
    <property type="entry name" value="AdoMet_MTases"/>
    <property type="match status" value="1"/>
</dbReference>
<evidence type="ECO:0000256" key="1">
    <source>
        <dbReference type="SAM" id="MobiDB-lite"/>
    </source>
</evidence>